<dbReference type="InterPro" id="IPR002616">
    <property type="entry name" value="tRNA_ribo_trans-like"/>
</dbReference>
<name>A0A9P5YSR6_9AGAR</name>
<dbReference type="SUPFAM" id="SSF51713">
    <property type="entry name" value="tRNA-guanine transglycosylase"/>
    <property type="match status" value="2"/>
</dbReference>
<dbReference type="Pfam" id="PF01702">
    <property type="entry name" value="TGT"/>
    <property type="match status" value="2"/>
</dbReference>
<reference evidence="2" key="1">
    <citation type="submission" date="2020-11" db="EMBL/GenBank/DDBJ databases">
        <authorList>
            <consortium name="DOE Joint Genome Institute"/>
            <person name="Ahrendt S."/>
            <person name="Riley R."/>
            <person name="Andreopoulos W."/>
            <person name="Labutti K."/>
            <person name="Pangilinan J."/>
            <person name="Ruiz-Duenas F.J."/>
            <person name="Barrasa J.M."/>
            <person name="Sanchez-Garcia M."/>
            <person name="Camarero S."/>
            <person name="Miyauchi S."/>
            <person name="Serrano A."/>
            <person name="Linde D."/>
            <person name="Babiker R."/>
            <person name="Drula E."/>
            <person name="Ayuso-Fernandez I."/>
            <person name="Pacheco R."/>
            <person name="Padilla G."/>
            <person name="Ferreira P."/>
            <person name="Barriuso J."/>
            <person name="Kellner H."/>
            <person name="Castanera R."/>
            <person name="Alfaro M."/>
            <person name="Ramirez L."/>
            <person name="Pisabarro A.G."/>
            <person name="Kuo A."/>
            <person name="Tritt A."/>
            <person name="Lipzen A."/>
            <person name="He G."/>
            <person name="Yan M."/>
            <person name="Ng V."/>
            <person name="Cullen D."/>
            <person name="Martin F."/>
            <person name="Rosso M.-N."/>
            <person name="Henrissat B."/>
            <person name="Hibbett D."/>
            <person name="Martinez A.T."/>
            <person name="Grigoriev I.V."/>
        </authorList>
    </citation>
    <scope>NUCLEOTIDE SEQUENCE</scope>
    <source>
        <strain evidence="2">CIRM-BRFM 674</strain>
    </source>
</reference>
<dbReference type="InterPro" id="IPR050852">
    <property type="entry name" value="Queuine_tRNA-ribosyltrfase"/>
</dbReference>
<protein>
    <submittedName>
        <fullName evidence="2">tRNA-guanine transglycosylase</fullName>
    </submittedName>
</protein>
<dbReference type="EMBL" id="MU155476">
    <property type="protein sequence ID" value="KAF9473030.1"/>
    <property type="molecule type" value="Genomic_DNA"/>
</dbReference>
<feature type="domain" description="tRNA-guanine(15) transglycosylase-like" evidence="1">
    <location>
        <begin position="17"/>
        <end position="191"/>
    </location>
</feature>
<accession>A0A9P5YSR6</accession>
<organism evidence="2 3">
    <name type="scientific">Pholiota conissans</name>
    <dbReference type="NCBI Taxonomy" id="109636"/>
    <lineage>
        <taxon>Eukaryota</taxon>
        <taxon>Fungi</taxon>
        <taxon>Dikarya</taxon>
        <taxon>Basidiomycota</taxon>
        <taxon>Agaricomycotina</taxon>
        <taxon>Agaricomycetes</taxon>
        <taxon>Agaricomycetidae</taxon>
        <taxon>Agaricales</taxon>
        <taxon>Agaricineae</taxon>
        <taxon>Strophariaceae</taxon>
        <taxon>Pholiota</taxon>
    </lineage>
</organism>
<feature type="domain" description="tRNA-guanine(15) transglycosylase-like" evidence="1">
    <location>
        <begin position="290"/>
        <end position="480"/>
    </location>
</feature>
<dbReference type="OrthoDB" id="27601at2759"/>
<proteinExistence type="predicted"/>
<sequence>MSTFSFSLQSPTRFGPRLGSVVLKRPSIDIEIATPGLLATTSRGAVPHLSRDHVRISDAIRWVNVSFETFLEHNPPIPTLQALQPGTSSASNPLHTFLGFTPNKHIVSMSARDPHDGRDMPPNGNAHVSVQSLRGVRKLSPTDWRSYVQACQPDIVFALSDTPFTDPQYSQKRLTKSIERSAAWLSSLLNLKSPPPPPKTSTKKVVNNTSSNVDTLIPTNTRIPPVFLHLAGIASPGARKAFSDSLLEPLSGPEAEALLPLSKLDDGVAGYTIDLVPLKSSVEATSTGVESQIVPLLVTSLSALPIPKPRLITATQSPHEILRYIGSVGVDLFDAGWVQKAADYGVALDFEFPVRRTSGLREIGHNLYDVRYRMDFGALADALRGTLSPQEDIEDKPVCPCAACSPVSPSTRIFHGHDTPLVSGEEEQSSPRHLPHYTRAYIHHLLHTHEMSAHALLVLHNLAVLDAFFAGVRGVIKDGEARWEEEVGRFGEVYDARLGVVEEARERWREVDLARGKGRLARERSKQVDVGAEAVVGVEVRIEV</sequence>
<dbReference type="GO" id="GO:0006400">
    <property type="term" value="P:tRNA modification"/>
    <property type="evidence" value="ECO:0007669"/>
    <property type="project" value="InterPro"/>
</dbReference>
<dbReference type="Proteomes" id="UP000807469">
    <property type="component" value="Unassembled WGS sequence"/>
</dbReference>
<dbReference type="PANTHER" id="PTHR46064">
    <property type="entry name" value="QUEUINE TRNA-RIBOSYLTRANSFERASE ACCESSORY SUBUNIT 2"/>
    <property type="match status" value="1"/>
</dbReference>
<evidence type="ECO:0000313" key="2">
    <source>
        <dbReference type="EMBL" id="KAF9473030.1"/>
    </source>
</evidence>
<evidence type="ECO:0000259" key="1">
    <source>
        <dbReference type="Pfam" id="PF01702"/>
    </source>
</evidence>
<dbReference type="InterPro" id="IPR036511">
    <property type="entry name" value="TGT-like_sf"/>
</dbReference>
<evidence type="ECO:0000313" key="3">
    <source>
        <dbReference type="Proteomes" id="UP000807469"/>
    </source>
</evidence>
<dbReference type="AlphaFoldDB" id="A0A9P5YSR6"/>
<keyword evidence="3" id="KW-1185">Reference proteome</keyword>
<dbReference type="PANTHER" id="PTHR46064:SF1">
    <property type="entry name" value="QUEUINE TRNA-RIBOSYLTRANSFERASE ACCESSORY SUBUNIT 2"/>
    <property type="match status" value="1"/>
</dbReference>
<gene>
    <name evidence="2" type="ORF">BDN70DRAFT_867829</name>
</gene>
<dbReference type="Gene3D" id="3.20.20.105">
    <property type="entry name" value="Queuine tRNA-ribosyltransferase-like"/>
    <property type="match status" value="1"/>
</dbReference>
<comment type="caution">
    <text evidence="2">The sequence shown here is derived from an EMBL/GenBank/DDBJ whole genome shotgun (WGS) entry which is preliminary data.</text>
</comment>